<dbReference type="InterPro" id="IPR010982">
    <property type="entry name" value="Lambda_DNA-bd_dom_sf"/>
</dbReference>
<sequence length="121" mass="13975">MINMEKRCKILDTGRKDANIQIGKRLREARLNMNLEKSEIADVLGVTVEHYRKLEAGVTGISVDKVLTLYHKYGIDPTYLITGESSNIKDFNLDYYVANSTKEQRNDFFDRVLAYLSKLIR</sequence>
<reference evidence="5 6" key="1">
    <citation type="submission" date="2018-08" db="EMBL/GenBank/DDBJ databases">
        <title>A genome reference for cultivated species of the human gut microbiota.</title>
        <authorList>
            <person name="Zou Y."/>
            <person name="Xue W."/>
            <person name="Luo G."/>
        </authorList>
    </citation>
    <scope>NUCLEOTIDE SEQUENCE [LARGE SCALE GENOMIC DNA]</scope>
    <source>
        <strain evidence="4 5">AF31-21AC</strain>
        <strain evidence="3 6">AM22-21LB</strain>
    </source>
</reference>
<dbReference type="RefSeq" id="WP_006859493.1">
    <property type="nucleotide sequence ID" value="NZ_JADNJF010000039.1"/>
</dbReference>
<dbReference type="InterPro" id="IPR001387">
    <property type="entry name" value="Cro/C1-type_HTH"/>
</dbReference>
<dbReference type="SUPFAM" id="SSF47413">
    <property type="entry name" value="lambda repressor-like DNA-binding domains"/>
    <property type="match status" value="1"/>
</dbReference>
<evidence type="ECO:0000313" key="3">
    <source>
        <dbReference type="EMBL" id="RHG28918.1"/>
    </source>
</evidence>
<gene>
    <name evidence="3" type="ORF">DW264_07370</name>
    <name evidence="4" type="ORF">DWZ31_18965</name>
    <name evidence="2" type="ORF">GMD50_04870</name>
</gene>
<dbReference type="Proteomes" id="UP000283586">
    <property type="component" value="Unassembled WGS sequence"/>
</dbReference>
<dbReference type="EMBL" id="WNAJ01000004">
    <property type="protein sequence ID" value="MTR84401.1"/>
    <property type="molecule type" value="Genomic_DNA"/>
</dbReference>
<dbReference type="EMBL" id="QRQN01000041">
    <property type="protein sequence ID" value="RHN02359.1"/>
    <property type="molecule type" value="Genomic_DNA"/>
</dbReference>
<reference evidence="2 7" key="2">
    <citation type="journal article" date="2019" name="Nat. Med.">
        <title>A library of human gut bacterial isolates paired with longitudinal multiomics data enables mechanistic microbiome research.</title>
        <authorList>
            <person name="Poyet M."/>
            <person name="Groussin M."/>
            <person name="Gibbons S.M."/>
            <person name="Avila-Pacheco J."/>
            <person name="Jiang X."/>
            <person name="Kearney S.M."/>
            <person name="Perrotta A.R."/>
            <person name="Berdy B."/>
            <person name="Zhao S."/>
            <person name="Lieberman T.D."/>
            <person name="Swanson P.K."/>
            <person name="Smith M."/>
            <person name="Roesemann S."/>
            <person name="Alexander J.E."/>
            <person name="Rich S.A."/>
            <person name="Livny J."/>
            <person name="Vlamakis H."/>
            <person name="Clish C."/>
            <person name="Bullock K."/>
            <person name="Deik A."/>
            <person name="Scott J."/>
            <person name="Pierce K.A."/>
            <person name="Xavier R.J."/>
            <person name="Alm E.J."/>
        </authorList>
    </citation>
    <scope>NUCLEOTIDE SEQUENCE [LARGE SCALE GENOMIC DNA]</scope>
    <source>
        <strain evidence="2 7">BIOML-A1</strain>
    </source>
</reference>
<organism evidence="4 5">
    <name type="scientific">Roseburia intestinalis</name>
    <dbReference type="NCBI Taxonomy" id="166486"/>
    <lineage>
        <taxon>Bacteria</taxon>
        <taxon>Bacillati</taxon>
        <taxon>Bacillota</taxon>
        <taxon>Clostridia</taxon>
        <taxon>Lachnospirales</taxon>
        <taxon>Lachnospiraceae</taxon>
        <taxon>Roseburia</taxon>
    </lineage>
</organism>
<dbReference type="Proteomes" id="UP000478483">
    <property type="component" value="Unassembled WGS sequence"/>
</dbReference>
<dbReference type="CDD" id="cd00093">
    <property type="entry name" value="HTH_XRE"/>
    <property type="match status" value="1"/>
</dbReference>
<evidence type="ECO:0000313" key="5">
    <source>
        <dbReference type="Proteomes" id="UP000283586"/>
    </source>
</evidence>
<dbReference type="GeneID" id="61433826"/>
<dbReference type="Pfam" id="PF12844">
    <property type="entry name" value="HTH_19"/>
    <property type="match status" value="1"/>
</dbReference>
<feature type="domain" description="HTH cro/C1-type" evidence="1">
    <location>
        <begin position="26"/>
        <end position="80"/>
    </location>
</feature>
<evidence type="ECO:0000313" key="7">
    <source>
        <dbReference type="Proteomes" id="UP000478483"/>
    </source>
</evidence>
<dbReference type="SMART" id="SM00530">
    <property type="entry name" value="HTH_XRE"/>
    <property type="match status" value="1"/>
</dbReference>
<dbReference type="EMBL" id="QRID01000006">
    <property type="protein sequence ID" value="RHG28918.1"/>
    <property type="molecule type" value="Genomic_DNA"/>
</dbReference>
<comment type="caution">
    <text evidence="4">The sequence shown here is derived from an EMBL/GenBank/DDBJ whole genome shotgun (WGS) entry which is preliminary data.</text>
</comment>
<evidence type="ECO:0000313" key="2">
    <source>
        <dbReference type="EMBL" id="MTR84401.1"/>
    </source>
</evidence>
<evidence type="ECO:0000259" key="1">
    <source>
        <dbReference type="PROSITE" id="PS50943"/>
    </source>
</evidence>
<dbReference type="PROSITE" id="PS50943">
    <property type="entry name" value="HTH_CROC1"/>
    <property type="match status" value="1"/>
</dbReference>
<dbReference type="GO" id="GO:0003677">
    <property type="term" value="F:DNA binding"/>
    <property type="evidence" value="ECO:0007669"/>
    <property type="project" value="InterPro"/>
</dbReference>
<evidence type="ECO:0000313" key="4">
    <source>
        <dbReference type="EMBL" id="RHN02359.1"/>
    </source>
</evidence>
<protein>
    <submittedName>
        <fullName evidence="2">Helix-turn-helix domain-containing protein</fullName>
    </submittedName>
    <submittedName>
        <fullName evidence="4">XRE family transcriptional regulator</fullName>
    </submittedName>
</protein>
<name>A0A3R6GYK6_9FIRM</name>
<dbReference type="Gene3D" id="1.10.260.40">
    <property type="entry name" value="lambda repressor-like DNA-binding domains"/>
    <property type="match status" value="1"/>
</dbReference>
<proteinExistence type="predicted"/>
<dbReference type="AlphaFoldDB" id="A0A3R6GYK6"/>
<evidence type="ECO:0000313" key="6">
    <source>
        <dbReference type="Proteomes" id="UP000284051"/>
    </source>
</evidence>
<dbReference type="Proteomes" id="UP000284051">
    <property type="component" value="Unassembled WGS sequence"/>
</dbReference>
<accession>A0A3R6GYK6</accession>